<dbReference type="InterPro" id="IPR023214">
    <property type="entry name" value="HAD_sf"/>
</dbReference>
<organism evidence="1 3">
    <name type="scientific">Kocuria flava</name>
    <dbReference type="NCBI Taxonomy" id="446860"/>
    <lineage>
        <taxon>Bacteria</taxon>
        <taxon>Bacillati</taxon>
        <taxon>Actinomycetota</taxon>
        <taxon>Actinomycetes</taxon>
        <taxon>Micrococcales</taxon>
        <taxon>Micrococcaceae</taxon>
        <taxon>Kocuria</taxon>
    </lineage>
</organism>
<evidence type="ECO:0000313" key="2">
    <source>
        <dbReference type="EMBL" id="GEO92379.1"/>
    </source>
</evidence>
<evidence type="ECO:0000313" key="3">
    <source>
        <dbReference type="Proteomes" id="UP000057181"/>
    </source>
</evidence>
<reference evidence="1 3" key="1">
    <citation type="submission" date="2015-11" db="EMBL/GenBank/DDBJ databases">
        <title>Complete Genome Sequence of Kocuria flava strain HO-9041.</title>
        <authorList>
            <person name="Zhou M."/>
            <person name="Dai J."/>
        </authorList>
    </citation>
    <scope>NUCLEOTIDE SEQUENCE [LARGE SCALE GENOMIC DNA]</scope>
    <source>
        <strain evidence="1 3">HO-9041</strain>
    </source>
</reference>
<dbReference type="InterPro" id="IPR036412">
    <property type="entry name" value="HAD-like_sf"/>
</dbReference>
<dbReference type="EMBL" id="CP013254">
    <property type="protein sequence ID" value="ALU39373.1"/>
    <property type="molecule type" value="Genomic_DNA"/>
</dbReference>
<dbReference type="Proteomes" id="UP000057181">
    <property type="component" value="Chromosome"/>
</dbReference>
<dbReference type="GO" id="GO:0016791">
    <property type="term" value="F:phosphatase activity"/>
    <property type="evidence" value="ECO:0007669"/>
    <property type="project" value="TreeGrafter"/>
</dbReference>
<evidence type="ECO:0000313" key="4">
    <source>
        <dbReference type="Proteomes" id="UP000321155"/>
    </source>
</evidence>
<protein>
    <submittedName>
        <fullName evidence="1">HAD family hydrolase</fullName>
    </submittedName>
    <submittedName>
        <fullName evidence="2">Haloacid dehalogenase</fullName>
    </submittedName>
</protein>
<dbReference type="Proteomes" id="UP000321155">
    <property type="component" value="Unassembled WGS sequence"/>
</dbReference>
<dbReference type="OrthoDB" id="3180855at2"/>
<dbReference type="SUPFAM" id="SSF56784">
    <property type="entry name" value="HAD-like"/>
    <property type="match status" value="1"/>
</dbReference>
<dbReference type="RefSeq" id="WP_058858084.1">
    <property type="nucleotide sequence ID" value="NZ_BJZR01000041.1"/>
</dbReference>
<dbReference type="PROSITE" id="PS01229">
    <property type="entry name" value="COF_2"/>
    <property type="match status" value="1"/>
</dbReference>
<reference evidence="2 4" key="2">
    <citation type="submission" date="2019-07" db="EMBL/GenBank/DDBJ databases">
        <title>Whole genome shotgun sequence of Kocuria flava NBRC 107626.</title>
        <authorList>
            <person name="Hosoyama A."/>
            <person name="Uohara A."/>
            <person name="Ohji S."/>
            <person name="Ichikawa N."/>
        </authorList>
    </citation>
    <scope>NUCLEOTIDE SEQUENCE [LARGE SCALE GENOMIC DNA]</scope>
    <source>
        <strain evidence="2 4">NBRC 107626</strain>
    </source>
</reference>
<gene>
    <name evidence="1" type="ORF">AS188_05955</name>
    <name evidence="2" type="ORF">KFL01_16850</name>
</gene>
<dbReference type="EMBL" id="BJZR01000041">
    <property type="protein sequence ID" value="GEO92379.1"/>
    <property type="molecule type" value="Genomic_DNA"/>
</dbReference>
<dbReference type="PANTHER" id="PTHR10000:SF8">
    <property type="entry name" value="HAD SUPERFAMILY HYDROLASE-LIKE, TYPE 3"/>
    <property type="match status" value="1"/>
</dbReference>
<name>A0A0U2NYE7_9MICC</name>
<dbReference type="PANTHER" id="PTHR10000">
    <property type="entry name" value="PHOSPHOSERINE PHOSPHATASE"/>
    <property type="match status" value="1"/>
</dbReference>
<dbReference type="AlphaFoldDB" id="A0A0U2NYE7"/>
<sequence>MSRMTQEKTAGTEDQHELVGINSTVPLRVEHSEDLTEHAGGTAAPTGHRSAADIHVPLRIHPVRTNGWRKETGVSYLVALDVDGTLVDHDGHMSPAVREAARAVRAAGHHVVVSTGRSKGATLPVVELIGQESGYAVCSNGGMTLELDPALPEYHRVLECVSFDPGQALEALERRLPTAKFALETEDGSFYSTERFQDSSFGIEAVGVDLHELAGMKAVRMVVYSTEHTPEEFALAIDEAGLHGVTYSVGWSAWLDIAANGVSKASALEQVRRRLGVDPAHTIAIGDGRNDIEMLDWAARGVAMGQAPDEVVAVCHEVTHSVYDDGAATVLRTLL</sequence>
<dbReference type="GO" id="GO:0005829">
    <property type="term" value="C:cytosol"/>
    <property type="evidence" value="ECO:0007669"/>
    <property type="project" value="TreeGrafter"/>
</dbReference>
<dbReference type="KEGG" id="kfv:AS188_05955"/>
<dbReference type="GO" id="GO:0000287">
    <property type="term" value="F:magnesium ion binding"/>
    <property type="evidence" value="ECO:0007669"/>
    <property type="project" value="TreeGrafter"/>
</dbReference>
<proteinExistence type="predicted"/>
<dbReference type="NCBIfam" id="TIGR01484">
    <property type="entry name" value="HAD-SF-IIB"/>
    <property type="match status" value="1"/>
</dbReference>
<keyword evidence="1" id="KW-0378">Hydrolase</keyword>
<dbReference type="Gene3D" id="3.40.50.1000">
    <property type="entry name" value="HAD superfamily/HAD-like"/>
    <property type="match status" value="1"/>
</dbReference>
<dbReference type="InterPro" id="IPR006379">
    <property type="entry name" value="HAD-SF_hydro_IIB"/>
</dbReference>
<accession>A0A0U2NYE7</accession>
<dbReference type="Gene3D" id="3.30.1240.10">
    <property type="match status" value="1"/>
</dbReference>
<dbReference type="Pfam" id="PF08282">
    <property type="entry name" value="Hydrolase_3"/>
    <property type="match status" value="1"/>
</dbReference>
<dbReference type="STRING" id="446860.AS188_05955"/>
<keyword evidence="4" id="KW-1185">Reference proteome</keyword>
<evidence type="ECO:0000313" key="1">
    <source>
        <dbReference type="EMBL" id="ALU39373.1"/>
    </source>
</evidence>